<keyword evidence="1 4" id="KW-0808">Transferase</keyword>
<dbReference type="InterPro" id="IPR000182">
    <property type="entry name" value="GNAT_dom"/>
</dbReference>
<evidence type="ECO:0000256" key="2">
    <source>
        <dbReference type="ARBA" id="ARBA00023315"/>
    </source>
</evidence>
<keyword evidence="2 4" id="KW-0012">Acyltransferase</keyword>
<evidence type="ECO:0000259" key="3">
    <source>
        <dbReference type="PROSITE" id="PS51186"/>
    </source>
</evidence>
<dbReference type="GO" id="GO:0016747">
    <property type="term" value="F:acyltransferase activity, transferring groups other than amino-acyl groups"/>
    <property type="evidence" value="ECO:0007669"/>
    <property type="project" value="InterPro"/>
</dbReference>
<sequence>MIIDLNSNINKLEEVMKIWLETNIDAHDFICKEYWIKNYDLVRELLKEADVYIFEEDDVVKGFIGVVENNYIGGIFVKKEYQRDGVGQRLIDFCKATYSCLTLNVFIKNKRAINFYNKNGFVVLEELINEDTEEREYLMSFEQK</sequence>
<protein>
    <submittedName>
        <fullName evidence="4">N-acetyltransferase</fullName>
        <ecNumber evidence="4">2.3.1.-</ecNumber>
    </submittedName>
</protein>
<dbReference type="CDD" id="cd04301">
    <property type="entry name" value="NAT_SF"/>
    <property type="match status" value="1"/>
</dbReference>
<dbReference type="Pfam" id="PF13673">
    <property type="entry name" value="Acetyltransf_10"/>
    <property type="match status" value="1"/>
</dbReference>
<dbReference type="PANTHER" id="PTHR43800">
    <property type="entry name" value="PEPTIDYL-LYSINE N-ACETYLTRANSFERASE YJAB"/>
    <property type="match status" value="1"/>
</dbReference>
<dbReference type="PROSITE" id="PS51186">
    <property type="entry name" value="GNAT"/>
    <property type="match status" value="1"/>
</dbReference>
<keyword evidence="5" id="KW-1185">Reference proteome</keyword>
<dbReference type="SUPFAM" id="SSF55729">
    <property type="entry name" value="Acyl-CoA N-acyltransferases (Nat)"/>
    <property type="match status" value="1"/>
</dbReference>
<dbReference type="PANTHER" id="PTHR43800:SF1">
    <property type="entry name" value="PEPTIDYL-LYSINE N-ACETYLTRANSFERASE YJAB"/>
    <property type="match status" value="1"/>
</dbReference>
<dbReference type="AlphaFoldDB" id="A0A9X4B1F9"/>
<gene>
    <name evidence="4" type="ORF">NE398_16385</name>
</gene>
<dbReference type="RefSeq" id="WP_172617187.1">
    <property type="nucleotide sequence ID" value="NZ_CAJMCA010000076.1"/>
</dbReference>
<comment type="caution">
    <text evidence="4">The sequence shown here is derived from an EMBL/GenBank/DDBJ whole genome shotgun (WGS) entry which is preliminary data.</text>
</comment>
<proteinExistence type="predicted"/>
<dbReference type="NCBIfam" id="NF007853">
    <property type="entry name" value="PRK10562.1"/>
    <property type="match status" value="1"/>
</dbReference>
<dbReference type="Gene3D" id="3.40.630.30">
    <property type="match status" value="1"/>
</dbReference>
<accession>A0A9X4B1F9</accession>
<dbReference type="Proteomes" id="UP001141183">
    <property type="component" value="Unassembled WGS sequence"/>
</dbReference>
<evidence type="ECO:0000256" key="1">
    <source>
        <dbReference type="ARBA" id="ARBA00022679"/>
    </source>
</evidence>
<reference evidence="4" key="1">
    <citation type="submission" date="2022-05" db="EMBL/GenBank/DDBJ databases">
        <title>Draft genome sequence of Clostridium tertium strain CP3 isolated from Peru.</title>
        <authorList>
            <person name="Hurtado R."/>
            <person name="Lima L."/>
            <person name="Sousa T."/>
            <person name="Jaiswal A.K."/>
            <person name="Tiwari S."/>
            <person name="Maturrano L."/>
            <person name="Brenig B."/>
            <person name="Azevedo V."/>
        </authorList>
    </citation>
    <scope>NUCLEOTIDE SEQUENCE</scope>
    <source>
        <strain evidence="4">CP3</strain>
    </source>
</reference>
<feature type="domain" description="N-acetyltransferase" evidence="3">
    <location>
        <begin position="1"/>
        <end position="144"/>
    </location>
</feature>
<dbReference type="InterPro" id="IPR016181">
    <property type="entry name" value="Acyl_CoA_acyltransferase"/>
</dbReference>
<dbReference type="EC" id="2.3.1.-" evidence="4"/>
<dbReference type="EMBL" id="JAMRYU010000018">
    <property type="protein sequence ID" value="MDC4241715.1"/>
    <property type="molecule type" value="Genomic_DNA"/>
</dbReference>
<evidence type="ECO:0000313" key="4">
    <source>
        <dbReference type="EMBL" id="MDC4241715.1"/>
    </source>
</evidence>
<organism evidence="4 5">
    <name type="scientific">Clostridium tertium</name>
    <dbReference type="NCBI Taxonomy" id="1559"/>
    <lineage>
        <taxon>Bacteria</taxon>
        <taxon>Bacillati</taxon>
        <taxon>Bacillota</taxon>
        <taxon>Clostridia</taxon>
        <taxon>Eubacteriales</taxon>
        <taxon>Clostridiaceae</taxon>
        <taxon>Clostridium</taxon>
    </lineage>
</organism>
<evidence type="ECO:0000313" key="5">
    <source>
        <dbReference type="Proteomes" id="UP001141183"/>
    </source>
</evidence>
<name>A0A9X4B1F9_9CLOT</name>